<protein>
    <submittedName>
        <fullName evidence="2">Uncharacterized protein</fullName>
    </submittedName>
</protein>
<gene>
    <name evidence="2" type="ORF">RIF29_38717</name>
</gene>
<dbReference type="AlphaFoldDB" id="A0AAN9DZT7"/>
<comment type="caution">
    <text evidence="2">The sequence shown here is derived from an EMBL/GenBank/DDBJ whole genome shotgun (WGS) entry which is preliminary data.</text>
</comment>
<feature type="compositionally biased region" description="Basic and acidic residues" evidence="1">
    <location>
        <begin position="86"/>
        <end position="106"/>
    </location>
</feature>
<evidence type="ECO:0000313" key="3">
    <source>
        <dbReference type="Proteomes" id="UP001372338"/>
    </source>
</evidence>
<proteinExistence type="predicted"/>
<sequence>MSLCAEPGSPLSIYLPSLLDFSPYTTTPTSAAAVAFNDRDNYSYDSVAAIPRAFKDFVLLWTSPSSLFYGRRHTLEHEEDSFSEAQNHEPHVQTSKAKEERRLRQP</sequence>
<dbReference type="EMBL" id="JAYWIO010000008">
    <property type="protein sequence ID" value="KAK7243904.1"/>
    <property type="molecule type" value="Genomic_DNA"/>
</dbReference>
<evidence type="ECO:0000313" key="2">
    <source>
        <dbReference type="EMBL" id="KAK7243904.1"/>
    </source>
</evidence>
<keyword evidence="3" id="KW-1185">Reference proteome</keyword>
<dbReference type="Proteomes" id="UP001372338">
    <property type="component" value="Unassembled WGS sequence"/>
</dbReference>
<feature type="region of interest" description="Disordered" evidence="1">
    <location>
        <begin position="78"/>
        <end position="106"/>
    </location>
</feature>
<evidence type="ECO:0000256" key="1">
    <source>
        <dbReference type="SAM" id="MobiDB-lite"/>
    </source>
</evidence>
<accession>A0AAN9DZT7</accession>
<organism evidence="2 3">
    <name type="scientific">Crotalaria pallida</name>
    <name type="common">Smooth rattlebox</name>
    <name type="synonym">Crotalaria striata</name>
    <dbReference type="NCBI Taxonomy" id="3830"/>
    <lineage>
        <taxon>Eukaryota</taxon>
        <taxon>Viridiplantae</taxon>
        <taxon>Streptophyta</taxon>
        <taxon>Embryophyta</taxon>
        <taxon>Tracheophyta</taxon>
        <taxon>Spermatophyta</taxon>
        <taxon>Magnoliopsida</taxon>
        <taxon>eudicotyledons</taxon>
        <taxon>Gunneridae</taxon>
        <taxon>Pentapetalae</taxon>
        <taxon>rosids</taxon>
        <taxon>fabids</taxon>
        <taxon>Fabales</taxon>
        <taxon>Fabaceae</taxon>
        <taxon>Papilionoideae</taxon>
        <taxon>50 kb inversion clade</taxon>
        <taxon>genistoids sensu lato</taxon>
        <taxon>core genistoids</taxon>
        <taxon>Crotalarieae</taxon>
        <taxon>Crotalaria</taxon>
    </lineage>
</organism>
<name>A0AAN9DZT7_CROPI</name>
<reference evidence="2 3" key="1">
    <citation type="submission" date="2024-01" db="EMBL/GenBank/DDBJ databases">
        <title>The genomes of 5 underutilized Papilionoideae crops provide insights into root nodulation and disease resistanc.</title>
        <authorList>
            <person name="Yuan L."/>
        </authorList>
    </citation>
    <scope>NUCLEOTIDE SEQUENCE [LARGE SCALE GENOMIC DNA]</scope>
    <source>
        <strain evidence="2">ZHUSHIDOU_FW_LH</strain>
        <tissue evidence="2">Leaf</tissue>
    </source>
</reference>